<proteinExistence type="predicted"/>
<reference evidence="1 2" key="1">
    <citation type="journal article" date="2022" name="New Phytol.">
        <title>Ecological generalism drives hyperdiversity of secondary metabolite gene clusters in xylarialean endophytes.</title>
        <authorList>
            <person name="Franco M.E.E."/>
            <person name="Wisecaver J.H."/>
            <person name="Arnold A.E."/>
            <person name="Ju Y.M."/>
            <person name="Slot J.C."/>
            <person name="Ahrendt S."/>
            <person name="Moore L.P."/>
            <person name="Eastman K.E."/>
            <person name="Scott K."/>
            <person name="Konkel Z."/>
            <person name="Mondo S.J."/>
            <person name="Kuo A."/>
            <person name="Hayes R.D."/>
            <person name="Haridas S."/>
            <person name="Andreopoulos B."/>
            <person name="Riley R."/>
            <person name="LaButti K."/>
            <person name="Pangilinan J."/>
            <person name="Lipzen A."/>
            <person name="Amirebrahimi M."/>
            <person name="Yan J."/>
            <person name="Adam C."/>
            <person name="Keymanesh K."/>
            <person name="Ng V."/>
            <person name="Louie K."/>
            <person name="Northen T."/>
            <person name="Drula E."/>
            <person name="Henrissat B."/>
            <person name="Hsieh H.M."/>
            <person name="Youens-Clark K."/>
            <person name="Lutzoni F."/>
            <person name="Miadlikowska J."/>
            <person name="Eastwood D.C."/>
            <person name="Hamelin R.C."/>
            <person name="Grigoriev I.V."/>
            <person name="U'Ren J.M."/>
        </authorList>
    </citation>
    <scope>NUCLEOTIDE SEQUENCE [LARGE SCALE GENOMIC DNA]</scope>
    <source>
        <strain evidence="1 2">ER1909</strain>
    </source>
</reference>
<accession>A0ACC0CS37</accession>
<dbReference type="EMBL" id="MU394355">
    <property type="protein sequence ID" value="KAI6083281.1"/>
    <property type="molecule type" value="Genomic_DNA"/>
</dbReference>
<keyword evidence="2" id="KW-1185">Reference proteome</keyword>
<protein>
    <submittedName>
        <fullName evidence="1">Uncharacterized protein</fullName>
    </submittedName>
</protein>
<comment type="caution">
    <text evidence="1">The sequence shown here is derived from an EMBL/GenBank/DDBJ whole genome shotgun (WGS) entry which is preliminary data.</text>
</comment>
<gene>
    <name evidence="1" type="ORF">F4821DRAFT_245300</name>
</gene>
<evidence type="ECO:0000313" key="2">
    <source>
        <dbReference type="Proteomes" id="UP001497680"/>
    </source>
</evidence>
<dbReference type="Proteomes" id="UP001497680">
    <property type="component" value="Unassembled WGS sequence"/>
</dbReference>
<name>A0ACC0CS37_9PEZI</name>
<sequence length="679" mass="75651">MESLKYLSISDVPSLTALPAEIFHIILSHLDTARSVSHLALTCKGLYRLIRDCGWRIFVTSRFNTLSLPEISSQDEWAERARALTSQSRDWDRRAFTIDVLKPPMKHNARNYNRFSPQQSIASNILVDAHHQRTGNDAQDLIFWGAGEDIFGLVRHTRGSKAKAPLDEWLVCKGSSTGYRSGRDDVTCVSILKDKKYTFGEGDDPQVLVGRANGGVDVISMATKDFGKELFRFRGMKTVSNTPNDNTVPPTQIQSFDVNYERGLLATATKQSVLFYHLASAEQNDSRVASKNETDAVKAHSDSVNEAWADEVIPLKEESRGNQSFEFIRSIKFVNESTLAVGLNKCGDPLQYLKRTETGFEKFTTAKTNGGEYAADDYTYRTVRAILPVNTSSVASGGGNSVLSSWDDGTVRLQDLRTPLRVDKIFQDNFDLTTPINSLLTRGLERFVAGSAYSPVLKVFDYRWPKGYYHTESLPCGTDHPYPSPRPPTMVFEPSFPDSRSRCDYMAGRPCRWHALSRHDFYRPNMTLWLPAPSERDSSPVYSLASPADDSPSLFAGLAGGLAEMTAKSGSHWLANPSDGTQDKDKDNAPYRRTRARLAFIETGSGFPVDDFAQAQRVPPMHHQVLDGGRGGRNKTRGRGGRGGRSDKTVMKSHTNTNAPWQARSRFDEWIPGGAYVRD</sequence>
<organism evidence="1 2">
    <name type="scientific">Hypoxylon rubiginosum</name>
    <dbReference type="NCBI Taxonomy" id="110542"/>
    <lineage>
        <taxon>Eukaryota</taxon>
        <taxon>Fungi</taxon>
        <taxon>Dikarya</taxon>
        <taxon>Ascomycota</taxon>
        <taxon>Pezizomycotina</taxon>
        <taxon>Sordariomycetes</taxon>
        <taxon>Xylariomycetidae</taxon>
        <taxon>Xylariales</taxon>
        <taxon>Hypoxylaceae</taxon>
        <taxon>Hypoxylon</taxon>
    </lineage>
</organism>
<evidence type="ECO:0000313" key="1">
    <source>
        <dbReference type="EMBL" id="KAI6083281.1"/>
    </source>
</evidence>